<evidence type="ECO:0000256" key="2">
    <source>
        <dbReference type="SAM" id="Phobius"/>
    </source>
</evidence>
<keyword evidence="2" id="KW-1133">Transmembrane helix</keyword>
<organism evidence="4 5">
    <name type="scientific">Paenirhodobacter hankyongi</name>
    <dbReference type="NCBI Taxonomy" id="2294033"/>
    <lineage>
        <taxon>Bacteria</taxon>
        <taxon>Pseudomonadati</taxon>
        <taxon>Pseudomonadota</taxon>
        <taxon>Alphaproteobacteria</taxon>
        <taxon>Rhodobacterales</taxon>
        <taxon>Rhodobacter group</taxon>
        <taxon>Paenirhodobacter</taxon>
    </lineage>
</organism>
<dbReference type="Proteomes" id="UP000279673">
    <property type="component" value="Unassembled WGS sequence"/>
</dbReference>
<feature type="chain" id="PRO_5019228221" evidence="3">
    <location>
        <begin position="25"/>
        <end position="173"/>
    </location>
</feature>
<sequence length="173" mass="18886">MTGVFRTRLTAAITAAAVGLGALATTASPAAALSDDGRQALGWVVGLGAAALLLNEIDKDKDRRRAAPAPVYAPPAGYYGGGHDRYDRDDHYDRDDRRAYSPSRNSVPGSCLMQVRTRDGRREVIDGRCAQRALGRVELPRSCAFDLLTDRGGRERVYGRNCLEDRGFRIGRY</sequence>
<evidence type="ECO:0000256" key="3">
    <source>
        <dbReference type="SAM" id="SignalP"/>
    </source>
</evidence>
<keyword evidence="3" id="KW-0732">Signal</keyword>
<reference evidence="4 5" key="1">
    <citation type="submission" date="2018-10" db="EMBL/GenBank/DDBJ databases">
        <title>Rhodobacter sp . BO-81.</title>
        <authorList>
            <person name="Im W.T."/>
        </authorList>
    </citation>
    <scope>NUCLEOTIDE SEQUENCE [LARGE SCALE GENOMIC DNA]</scope>
    <source>
        <strain evidence="4 5">BO-81</strain>
    </source>
</reference>
<keyword evidence="5" id="KW-1185">Reference proteome</keyword>
<keyword evidence="2" id="KW-0472">Membrane</keyword>
<dbReference type="RefSeq" id="WP_121530696.1">
    <property type="nucleotide sequence ID" value="NZ_RCHI01000002.1"/>
</dbReference>
<protein>
    <submittedName>
        <fullName evidence="4">Uncharacterized protein</fullName>
    </submittedName>
</protein>
<gene>
    <name evidence="4" type="ORF">DYS74_02795</name>
</gene>
<name>A0A421BVL6_9RHOB</name>
<feature type="region of interest" description="Disordered" evidence="1">
    <location>
        <begin position="64"/>
        <end position="107"/>
    </location>
</feature>
<evidence type="ECO:0000256" key="1">
    <source>
        <dbReference type="SAM" id="MobiDB-lite"/>
    </source>
</evidence>
<keyword evidence="2" id="KW-0812">Transmembrane</keyword>
<proteinExistence type="predicted"/>
<feature type="compositionally biased region" description="Basic and acidic residues" evidence="1">
    <location>
        <begin position="82"/>
        <end position="99"/>
    </location>
</feature>
<accession>A0A421BVL6</accession>
<evidence type="ECO:0000313" key="5">
    <source>
        <dbReference type="Proteomes" id="UP000279673"/>
    </source>
</evidence>
<feature type="transmembrane region" description="Helical" evidence="2">
    <location>
        <begin position="40"/>
        <end position="57"/>
    </location>
</feature>
<dbReference type="AlphaFoldDB" id="A0A421BVL6"/>
<evidence type="ECO:0000313" key="4">
    <source>
        <dbReference type="EMBL" id="RLL72354.1"/>
    </source>
</evidence>
<comment type="caution">
    <text evidence="4">The sequence shown here is derived from an EMBL/GenBank/DDBJ whole genome shotgun (WGS) entry which is preliminary data.</text>
</comment>
<feature type="signal peptide" evidence="3">
    <location>
        <begin position="1"/>
        <end position="24"/>
    </location>
</feature>
<feature type="compositionally biased region" description="Low complexity" evidence="1">
    <location>
        <begin position="67"/>
        <end position="77"/>
    </location>
</feature>
<dbReference type="EMBL" id="RCHI01000002">
    <property type="protein sequence ID" value="RLL72354.1"/>
    <property type="molecule type" value="Genomic_DNA"/>
</dbReference>